<evidence type="ECO:0000313" key="4">
    <source>
        <dbReference type="Proteomes" id="UP000003986"/>
    </source>
</evidence>
<dbReference type="AlphaFoldDB" id="D6AE19"/>
<reference evidence="4" key="1">
    <citation type="submission" date="2008-10" db="EMBL/GenBank/DDBJ databases">
        <authorList>
            <person name="Molnar K."/>
        </authorList>
    </citation>
    <scope>NUCLEOTIDE SEQUENCE [LARGE SCALE GENOMIC DNA]</scope>
    <source>
        <strain evidence="4">NRRL 15998</strain>
    </source>
</reference>
<dbReference type="PANTHER" id="PTHR12110:SF41">
    <property type="entry name" value="INOSOSE DEHYDRATASE"/>
    <property type="match status" value="1"/>
</dbReference>
<proteinExistence type="predicted"/>
<dbReference type="InterPro" id="IPR036237">
    <property type="entry name" value="Xyl_isomerase-like_sf"/>
</dbReference>
<feature type="region of interest" description="Disordered" evidence="1">
    <location>
        <begin position="1"/>
        <end position="38"/>
    </location>
</feature>
<evidence type="ECO:0000256" key="1">
    <source>
        <dbReference type="SAM" id="MobiDB-lite"/>
    </source>
</evidence>
<feature type="domain" description="Xylose isomerase-like TIM barrel" evidence="2">
    <location>
        <begin position="123"/>
        <end position="373"/>
    </location>
</feature>
<dbReference type="InterPro" id="IPR006311">
    <property type="entry name" value="TAT_signal"/>
</dbReference>
<dbReference type="PROSITE" id="PS51318">
    <property type="entry name" value="TAT"/>
    <property type="match status" value="1"/>
</dbReference>
<feature type="compositionally biased region" description="Polar residues" evidence="1">
    <location>
        <begin position="16"/>
        <end position="30"/>
    </location>
</feature>
<gene>
    <name evidence="3" type="ORF">SSGG_06161</name>
</gene>
<name>D6AE19_STRFL</name>
<reference evidence="4" key="2">
    <citation type="submission" date="2008-12" db="EMBL/GenBank/DDBJ databases">
        <title>Annotation of Streptomyces roseosporus strain NRRL 15998.</title>
        <authorList>
            <consortium name="The Broad Institute Genome Sequencing Platform"/>
            <consortium name="Broad Institute Microbial Sequencing Center"/>
            <person name="Fischbach M."/>
            <person name="Ward D."/>
            <person name="Young S."/>
            <person name="Kodira C.D."/>
            <person name="Zeng Q."/>
            <person name="Koehrsen M."/>
            <person name="Godfrey P."/>
            <person name="Alvarado L."/>
            <person name="Berlin A.M."/>
            <person name="Borenstein D."/>
            <person name="Chen Z."/>
            <person name="Engels R."/>
            <person name="Freedman E."/>
            <person name="Gellesch M."/>
            <person name="Goldberg J."/>
            <person name="Griggs A."/>
            <person name="Gujja S."/>
            <person name="Heiman D.I."/>
            <person name="Hepburn T.A."/>
            <person name="Howarth C."/>
            <person name="Jen D."/>
            <person name="Larson L."/>
            <person name="Lewis B."/>
            <person name="Mehta T."/>
            <person name="Park D."/>
            <person name="Pearson M."/>
            <person name="Roberts A."/>
            <person name="Saif S."/>
            <person name="Shea T.D."/>
            <person name="Shenoy N."/>
            <person name="Sisk P."/>
            <person name="Stolte C."/>
            <person name="Sykes S.N."/>
            <person name="Walk T."/>
            <person name="White J."/>
            <person name="Yandava C."/>
            <person name="Straight P."/>
            <person name="Clardy J."/>
            <person name="Hung D."/>
            <person name="Kolter R."/>
            <person name="Mekalanos J."/>
            <person name="Walker S."/>
            <person name="Walsh C.T."/>
            <person name="Wieland B.L.C."/>
            <person name="Ilzarbe M."/>
            <person name="Galagan J."/>
            <person name="Nusbaum C."/>
            <person name="Birren B."/>
        </authorList>
    </citation>
    <scope>NUCLEOTIDE SEQUENCE [LARGE SCALE GENOMIC DNA]</scope>
    <source>
        <strain evidence="4">NRRL 15998</strain>
    </source>
</reference>
<dbReference type="EMBL" id="DS999644">
    <property type="protein sequence ID" value="EFE78794.2"/>
    <property type="molecule type" value="Genomic_DNA"/>
</dbReference>
<dbReference type="PANTHER" id="PTHR12110">
    <property type="entry name" value="HYDROXYPYRUVATE ISOMERASE"/>
    <property type="match status" value="1"/>
</dbReference>
<dbReference type="InterPro" id="IPR013022">
    <property type="entry name" value="Xyl_isomerase-like_TIM-brl"/>
</dbReference>
<dbReference type="Pfam" id="PF01261">
    <property type="entry name" value="AP_endonuc_2"/>
    <property type="match status" value="1"/>
</dbReference>
<evidence type="ECO:0000259" key="2">
    <source>
        <dbReference type="Pfam" id="PF01261"/>
    </source>
</evidence>
<sequence>MTIPVPHPAPARTAPLTPSGQQGRHPNMSRTSKDTELARRLSRRNILGVAAGATAATIIGTASAQAADRGQGHGHGNGHGHGHDHGHGHGHGKGKPVLPPGRLGIQLYSLRDQISTLGFAPVFAELEKYGYDEIELAGYTQGSAGPITLAQLKRLARDHGLNPIGSHVGYYDDNNPGAYTFAQNLEKVLDDAQALGLKHIGTASGPFRYGSTVDGWKRAADDFNKYGAAARKRGMKFYQHNHAEEFSFATDKPNVRLYDVLLAETDPDLVYLEMDIYWAYCAQFRFSKRVDGTAAPLDPLKYVLKYPNRYPLFHVKDGVRDETTRDGYRMSDVGDGDIDYKTFLSKVTQRTHHGRTYHHWQAEHDNPVESLAFARKSSEHLHSLREGRCGD</sequence>
<dbReference type="Gene3D" id="3.20.20.150">
    <property type="entry name" value="Divalent-metal-dependent TIM barrel enzymes"/>
    <property type="match status" value="1"/>
</dbReference>
<organism evidence="3 4">
    <name type="scientific">Streptomyces filamentosus NRRL 15998</name>
    <dbReference type="NCBI Taxonomy" id="457431"/>
    <lineage>
        <taxon>Bacteria</taxon>
        <taxon>Bacillati</taxon>
        <taxon>Actinomycetota</taxon>
        <taxon>Actinomycetes</taxon>
        <taxon>Kitasatosporales</taxon>
        <taxon>Streptomycetaceae</taxon>
        <taxon>Streptomyces</taxon>
    </lineage>
</organism>
<evidence type="ECO:0000313" key="3">
    <source>
        <dbReference type="EMBL" id="EFE78794.2"/>
    </source>
</evidence>
<protein>
    <recommendedName>
        <fullName evidence="2">Xylose isomerase-like TIM barrel domain-containing protein</fullName>
    </recommendedName>
</protein>
<dbReference type="Proteomes" id="UP000003986">
    <property type="component" value="Unassembled WGS sequence"/>
</dbReference>
<dbReference type="InterPro" id="IPR050312">
    <property type="entry name" value="IolE/XylAMocC-like"/>
</dbReference>
<feature type="region of interest" description="Disordered" evidence="1">
    <location>
        <begin position="63"/>
        <end position="99"/>
    </location>
</feature>
<accession>D6AE19</accession>
<dbReference type="SUPFAM" id="SSF51658">
    <property type="entry name" value="Xylose isomerase-like"/>
    <property type="match status" value="1"/>
</dbReference>